<dbReference type="InterPro" id="IPR002575">
    <property type="entry name" value="Aminoglycoside_PTrfase"/>
</dbReference>
<protein>
    <recommendedName>
        <fullName evidence="1">Aminoglycoside phosphotransferase domain-containing protein</fullName>
    </recommendedName>
</protein>
<dbReference type="SUPFAM" id="SSF56112">
    <property type="entry name" value="Protein kinase-like (PK-like)"/>
    <property type="match status" value="1"/>
</dbReference>
<comment type="caution">
    <text evidence="2">The sequence shown here is derived from an EMBL/GenBank/DDBJ whole genome shotgun (WGS) entry which is preliminary data.</text>
</comment>
<evidence type="ECO:0000313" key="3">
    <source>
        <dbReference type="Proteomes" id="UP000190037"/>
    </source>
</evidence>
<evidence type="ECO:0000313" key="2">
    <source>
        <dbReference type="EMBL" id="OPC76798.1"/>
    </source>
</evidence>
<dbReference type="OrthoDB" id="3723194at2"/>
<keyword evidence="3" id="KW-1185">Reference proteome</keyword>
<dbReference type="EMBL" id="MWQN01000005">
    <property type="protein sequence ID" value="OPC76798.1"/>
    <property type="molecule type" value="Genomic_DNA"/>
</dbReference>
<accession>A0A1T3NJ93</accession>
<dbReference type="RefSeq" id="WP_078982647.1">
    <property type="nucleotide sequence ID" value="NZ_MWQN01000005.1"/>
</dbReference>
<dbReference type="Pfam" id="PF01636">
    <property type="entry name" value="APH"/>
    <property type="match status" value="1"/>
</dbReference>
<evidence type="ECO:0000259" key="1">
    <source>
        <dbReference type="Pfam" id="PF01636"/>
    </source>
</evidence>
<organism evidence="2 3">
    <name type="scientific">Embleya scabrispora</name>
    <dbReference type="NCBI Taxonomy" id="159449"/>
    <lineage>
        <taxon>Bacteria</taxon>
        <taxon>Bacillati</taxon>
        <taxon>Actinomycetota</taxon>
        <taxon>Actinomycetes</taxon>
        <taxon>Kitasatosporales</taxon>
        <taxon>Streptomycetaceae</taxon>
        <taxon>Embleya</taxon>
    </lineage>
</organism>
<dbReference type="STRING" id="159449.B4N89_45830"/>
<proteinExistence type="predicted"/>
<dbReference type="AlphaFoldDB" id="A0A1T3NJ93"/>
<reference evidence="2 3" key="1">
    <citation type="submission" date="2017-03" db="EMBL/GenBank/DDBJ databases">
        <title>Draft genome sequence of Streptomyces scabrisporus NF3, endophyte isolated from Amphipterygium adstringens.</title>
        <authorList>
            <person name="Vazquez M."/>
            <person name="Ceapa C.D."/>
            <person name="Rodriguez Luna D."/>
            <person name="Sanchez Esquivel S."/>
        </authorList>
    </citation>
    <scope>NUCLEOTIDE SEQUENCE [LARGE SCALE GENOMIC DNA]</scope>
    <source>
        <strain evidence="2 3">NF3</strain>
    </source>
</reference>
<sequence length="292" mass="32784">MTKATPTEAVARDASNAAGLDTDGLRLLGDHATAVHLLPRERLVVRVRGPQTLESAIRAVALTRRLDGYDLPVTRPARSLEPVVHDGHVLTWWEYYPQPPGWRPDAAELGSILRRLHALPQPPEPPPTYRPLADLADRVAASTTLDQTDKAWLAARIDTLLERYEHLTFPLGPAGLIHGDAYPGNLLADRHLTRLGDWDEAAHGPRELDLVNTYQGTRFGRGEPELERFADAYGFDPRRWDGFSVLREMRDLHTLGSFIRRADARDRNAHRELAHRITTLRTGDEQARWAPA</sequence>
<dbReference type="InterPro" id="IPR011009">
    <property type="entry name" value="Kinase-like_dom_sf"/>
</dbReference>
<feature type="domain" description="Aminoglycoside phosphotransferase" evidence="1">
    <location>
        <begin position="41"/>
        <end position="243"/>
    </location>
</feature>
<dbReference type="Gene3D" id="3.90.1200.10">
    <property type="match status" value="1"/>
</dbReference>
<name>A0A1T3NJ93_9ACTN</name>
<gene>
    <name evidence="2" type="ORF">B4N89_45830</name>
</gene>
<dbReference type="Proteomes" id="UP000190037">
    <property type="component" value="Unassembled WGS sequence"/>
</dbReference>